<keyword evidence="4" id="KW-1185">Reference proteome</keyword>
<sequence length="598" mass="61538">MTRTALVGVTTLVALETLRLTGTAFGEATTVGTLLVVALATLGAGPVAWWLGRRRALPAALGALAALRLLLQVPALRGLFLVALTTAVALVTLLLAARRAGPRRTGRAVALAVAFDVALRLPLDLLDPFRYGGFPGWSVALVLAAALGGLARRLHLTTPSDGPLRPPAEAARALATAAPWGEIRDAGPATALLGPALGLYATVLASPGHLGAQADLSVGVAGLWVAAGALLGVVALSLPLPGPRWAVPAGLAVAVPAAVLLPWAALPATVLALAALPVTLRRAVTLPLPGPVTGHAAAAALAALLVTLPVQPPFPTWLFPTLAGLGTAWAASRLPVPAPLPRPFLPIILATLLLAAPPLAGALRAGPEPLSTDTAGGMYRMLSWNVHQARAMDGELDPGAVLDTIRASGAQVVLLQEVPRGRPGSGGFDLVDWLERRLDVTAVWSPERDRLSGNVILTSLPVLDAQTGDLASDRSYAAADLRLTDGETARVVTAHGSPFPEVFENLLRATGDGTHTVLAGDLNAEPGSAEIDAVLAAGLHSAQDEARDPELRDRDTAVGPSRRVDWIFGARDVSFGDLTLTDTDASDHLPMAVTVYLD</sequence>
<dbReference type="Gene3D" id="3.60.10.10">
    <property type="entry name" value="Endonuclease/exonuclease/phosphatase"/>
    <property type="match status" value="1"/>
</dbReference>
<dbReference type="InterPro" id="IPR051916">
    <property type="entry name" value="GPI-anchor_lipid_remodeler"/>
</dbReference>
<keyword evidence="1" id="KW-1133">Transmembrane helix</keyword>
<evidence type="ECO:0000313" key="3">
    <source>
        <dbReference type="EMBL" id="MDT0320095.1"/>
    </source>
</evidence>
<gene>
    <name evidence="3" type="ORF">RNC47_17310</name>
</gene>
<dbReference type="Pfam" id="PF03372">
    <property type="entry name" value="Exo_endo_phos"/>
    <property type="match status" value="1"/>
</dbReference>
<dbReference type="RefSeq" id="WP_311599785.1">
    <property type="nucleotide sequence ID" value="NZ_JAVREM010000020.1"/>
</dbReference>
<protein>
    <recommendedName>
        <fullName evidence="2">Endonuclease/exonuclease/phosphatase domain-containing protein</fullName>
    </recommendedName>
</protein>
<dbReference type="InterPro" id="IPR005135">
    <property type="entry name" value="Endo/exonuclease/phosphatase"/>
</dbReference>
<dbReference type="Proteomes" id="UP001183420">
    <property type="component" value="Unassembled WGS sequence"/>
</dbReference>
<accession>A0ABU2LR80</accession>
<feature type="transmembrane region" description="Helical" evidence="1">
    <location>
        <begin position="250"/>
        <end position="276"/>
    </location>
</feature>
<evidence type="ECO:0000259" key="2">
    <source>
        <dbReference type="Pfam" id="PF03372"/>
    </source>
</evidence>
<proteinExistence type="predicted"/>
<feature type="domain" description="Endonuclease/exonuclease/phosphatase" evidence="2">
    <location>
        <begin position="382"/>
        <end position="588"/>
    </location>
</feature>
<comment type="caution">
    <text evidence="3">The sequence shown here is derived from an EMBL/GenBank/DDBJ whole genome shotgun (WGS) entry which is preliminary data.</text>
</comment>
<organism evidence="3 4">
    <name type="scientific">Streptomyces millisiae</name>
    <dbReference type="NCBI Taxonomy" id="3075542"/>
    <lineage>
        <taxon>Bacteria</taxon>
        <taxon>Bacillati</taxon>
        <taxon>Actinomycetota</taxon>
        <taxon>Actinomycetes</taxon>
        <taxon>Kitasatosporales</taxon>
        <taxon>Streptomycetaceae</taxon>
        <taxon>Streptomyces</taxon>
    </lineage>
</organism>
<keyword evidence="1" id="KW-0472">Membrane</keyword>
<reference evidence="4" key="1">
    <citation type="submission" date="2023-07" db="EMBL/GenBank/DDBJ databases">
        <title>30 novel species of actinomycetes from the DSMZ collection.</title>
        <authorList>
            <person name="Nouioui I."/>
        </authorList>
    </citation>
    <scope>NUCLEOTIDE SEQUENCE [LARGE SCALE GENOMIC DNA]</scope>
    <source>
        <strain evidence="4">DSM 44918</strain>
    </source>
</reference>
<feature type="transmembrane region" description="Helical" evidence="1">
    <location>
        <begin position="29"/>
        <end position="49"/>
    </location>
</feature>
<dbReference type="InterPro" id="IPR036691">
    <property type="entry name" value="Endo/exonu/phosph_ase_sf"/>
</dbReference>
<dbReference type="EMBL" id="JAVREM010000020">
    <property type="protein sequence ID" value="MDT0320095.1"/>
    <property type="molecule type" value="Genomic_DNA"/>
</dbReference>
<feature type="transmembrane region" description="Helical" evidence="1">
    <location>
        <begin position="132"/>
        <end position="151"/>
    </location>
</feature>
<feature type="transmembrane region" description="Helical" evidence="1">
    <location>
        <begin position="288"/>
        <end position="308"/>
    </location>
</feature>
<evidence type="ECO:0000313" key="4">
    <source>
        <dbReference type="Proteomes" id="UP001183420"/>
    </source>
</evidence>
<dbReference type="PANTHER" id="PTHR14859:SF1">
    <property type="entry name" value="PGAP2-INTERACTING PROTEIN"/>
    <property type="match status" value="1"/>
</dbReference>
<evidence type="ECO:0000256" key="1">
    <source>
        <dbReference type="SAM" id="Phobius"/>
    </source>
</evidence>
<feature type="transmembrane region" description="Helical" evidence="1">
    <location>
        <begin position="216"/>
        <end position="238"/>
    </location>
</feature>
<dbReference type="SUPFAM" id="SSF56219">
    <property type="entry name" value="DNase I-like"/>
    <property type="match status" value="1"/>
</dbReference>
<keyword evidence="1" id="KW-0812">Transmembrane</keyword>
<feature type="transmembrane region" description="Helical" evidence="1">
    <location>
        <begin position="79"/>
        <end position="96"/>
    </location>
</feature>
<name>A0ABU2LR80_9ACTN</name>
<dbReference type="PANTHER" id="PTHR14859">
    <property type="entry name" value="CALCOFLUOR WHITE HYPERSENSITIVE PROTEIN PRECURSOR"/>
    <property type="match status" value="1"/>
</dbReference>